<feature type="transmembrane region" description="Helical" evidence="5">
    <location>
        <begin position="12"/>
        <end position="33"/>
    </location>
</feature>
<feature type="domain" description="O-antigen ligase-related" evidence="6">
    <location>
        <begin position="193"/>
        <end position="347"/>
    </location>
</feature>
<evidence type="ECO:0000256" key="1">
    <source>
        <dbReference type="ARBA" id="ARBA00004141"/>
    </source>
</evidence>
<organism evidence="7 8">
    <name type="scientific">Nitrospira japonica</name>
    <dbReference type="NCBI Taxonomy" id="1325564"/>
    <lineage>
        <taxon>Bacteria</taxon>
        <taxon>Pseudomonadati</taxon>
        <taxon>Nitrospirota</taxon>
        <taxon>Nitrospiria</taxon>
        <taxon>Nitrospirales</taxon>
        <taxon>Nitrospiraceae</taxon>
        <taxon>Nitrospira</taxon>
    </lineage>
</organism>
<feature type="transmembrane region" description="Helical" evidence="5">
    <location>
        <begin position="330"/>
        <end position="353"/>
    </location>
</feature>
<dbReference type="KEGG" id="nja:NSJP_4127"/>
<proteinExistence type="predicted"/>
<dbReference type="RefSeq" id="WP_080888415.1">
    <property type="nucleotide sequence ID" value="NZ_LT828648.1"/>
</dbReference>
<dbReference type="Pfam" id="PF04932">
    <property type="entry name" value="Wzy_C"/>
    <property type="match status" value="1"/>
</dbReference>
<evidence type="ECO:0000256" key="3">
    <source>
        <dbReference type="ARBA" id="ARBA00022989"/>
    </source>
</evidence>
<dbReference type="InterPro" id="IPR007016">
    <property type="entry name" value="O-antigen_ligase-rel_domated"/>
</dbReference>
<evidence type="ECO:0000256" key="5">
    <source>
        <dbReference type="SAM" id="Phobius"/>
    </source>
</evidence>
<feature type="transmembrane region" description="Helical" evidence="5">
    <location>
        <begin position="112"/>
        <end position="140"/>
    </location>
</feature>
<protein>
    <recommendedName>
        <fullName evidence="6">O-antigen ligase-related domain-containing protein</fullName>
    </recommendedName>
</protein>
<feature type="transmembrane region" description="Helical" evidence="5">
    <location>
        <begin position="185"/>
        <end position="202"/>
    </location>
</feature>
<dbReference type="Proteomes" id="UP000192042">
    <property type="component" value="Chromosome I"/>
</dbReference>
<feature type="transmembrane region" description="Helical" evidence="5">
    <location>
        <begin position="368"/>
        <end position="385"/>
    </location>
</feature>
<feature type="transmembrane region" description="Helical" evidence="5">
    <location>
        <begin position="73"/>
        <end position="92"/>
    </location>
</feature>
<dbReference type="STRING" id="1325564.NSJP_4127"/>
<evidence type="ECO:0000259" key="6">
    <source>
        <dbReference type="Pfam" id="PF04932"/>
    </source>
</evidence>
<gene>
    <name evidence="7" type="ORF">NSJP_4127</name>
</gene>
<dbReference type="GO" id="GO:0016020">
    <property type="term" value="C:membrane"/>
    <property type="evidence" value="ECO:0007669"/>
    <property type="project" value="UniProtKB-SubCell"/>
</dbReference>
<keyword evidence="3 5" id="KW-1133">Transmembrane helix</keyword>
<evidence type="ECO:0000313" key="8">
    <source>
        <dbReference type="Proteomes" id="UP000192042"/>
    </source>
</evidence>
<evidence type="ECO:0000256" key="2">
    <source>
        <dbReference type="ARBA" id="ARBA00022692"/>
    </source>
</evidence>
<dbReference type="PANTHER" id="PTHR37422">
    <property type="entry name" value="TEICHURONIC ACID BIOSYNTHESIS PROTEIN TUAE"/>
    <property type="match status" value="1"/>
</dbReference>
<feature type="transmembrane region" description="Helical" evidence="5">
    <location>
        <begin position="231"/>
        <end position="250"/>
    </location>
</feature>
<dbReference type="AlphaFoldDB" id="A0A1W1IB98"/>
<accession>A0A1W1IB98</accession>
<comment type="subcellular location">
    <subcellularLocation>
        <location evidence="1">Membrane</location>
        <topology evidence="1">Multi-pass membrane protein</topology>
    </subcellularLocation>
</comment>
<name>A0A1W1IB98_9BACT</name>
<keyword evidence="4 5" id="KW-0472">Membrane</keyword>
<keyword evidence="2 5" id="KW-0812">Transmembrane</keyword>
<feature type="transmembrane region" description="Helical" evidence="5">
    <location>
        <begin position="392"/>
        <end position="412"/>
    </location>
</feature>
<evidence type="ECO:0000256" key="4">
    <source>
        <dbReference type="ARBA" id="ARBA00023136"/>
    </source>
</evidence>
<dbReference type="PANTHER" id="PTHR37422:SF23">
    <property type="entry name" value="TEICHURONIC ACID BIOSYNTHESIS PROTEIN TUAE"/>
    <property type="match status" value="1"/>
</dbReference>
<feature type="transmembrane region" description="Helical" evidence="5">
    <location>
        <begin position="209"/>
        <end position="225"/>
    </location>
</feature>
<sequence>MTEERRNSLPPWLATLSWYFDATIRLLLLVYVATLPFKRLLFVERHAFIVLLGLLVIWCVVRRRLFYRKTPYDVWLLAFVLWVGLTIPFAAFPSYSFKEYGKLLQGVTTLYAVVWFLTDLGSRTVLLLVLGTSLFLVSAYGLTQFNVADPQAIISSFPAEVWLTTFLVMTLPYALAAAYGDHSPIMTGVGAALSVLAAACLLSTQSRAGLIAFAAELVVMAWLVRTSLAKWTAGVVTLGLVLVVLLAVWLKSPVPVAEQPAVQTSIPVKTGLASIVHRFDIWKFTLSEIGEHWLVGVGYGGQTYAMLYGDDAETVAPGHAAVKAQGAHNILLYLALHVGIAGMALFLGFYVTLVRTTAQAYRAAADGLSRSVLAGTVGSMGGLFVRLQFDQMLVGALAVLFWVLVGMSVLWLPSPESQGNETVSS</sequence>
<feature type="transmembrane region" description="Helical" evidence="5">
    <location>
        <begin position="161"/>
        <end position="179"/>
    </location>
</feature>
<reference evidence="7 8" key="1">
    <citation type="submission" date="2017-03" db="EMBL/GenBank/DDBJ databases">
        <authorList>
            <person name="Afonso C.L."/>
            <person name="Miller P.J."/>
            <person name="Scott M.A."/>
            <person name="Spackman E."/>
            <person name="Goraichik I."/>
            <person name="Dimitrov K.M."/>
            <person name="Suarez D.L."/>
            <person name="Swayne D.E."/>
        </authorList>
    </citation>
    <scope>NUCLEOTIDE SEQUENCE [LARGE SCALE GENOMIC DNA]</scope>
    <source>
        <strain evidence="7">Genome sequencing of Nitrospira japonica strain NJ11</strain>
    </source>
</reference>
<feature type="transmembrane region" description="Helical" evidence="5">
    <location>
        <begin position="45"/>
        <end position="61"/>
    </location>
</feature>
<dbReference type="InterPro" id="IPR051533">
    <property type="entry name" value="WaaL-like"/>
</dbReference>
<keyword evidence="8" id="KW-1185">Reference proteome</keyword>
<dbReference type="OrthoDB" id="9813057at2"/>
<evidence type="ECO:0000313" key="7">
    <source>
        <dbReference type="EMBL" id="SLM50294.1"/>
    </source>
</evidence>
<dbReference type="EMBL" id="LT828648">
    <property type="protein sequence ID" value="SLM50294.1"/>
    <property type="molecule type" value="Genomic_DNA"/>
</dbReference>